<accession>A0ABP7UPW4</accession>
<dbReference type="InterPro" id="IPR024453">
    <property type="entry name" value="Peptidase_C92"/>
</dbReference>
<evidence type="ECO:0000313" key="1">
    <source>
        <dbReference type="EMBL" id="GAA4048817.1"/>
    </source>
</evidence>
<dbReference type="NCBIfam" id="NF007458">
    <property type="entry name" value="PRK10030.1"/>
    <property type="match status" value="1"/>
</dbReference>
<gene>
    <name evidence="1" type="ORF">GCM10022388_13110</name>
</gene>
<dbReference type="SUPFAM" id="SSF54001">
    <property type="entry name" value="Cysteine proteinases"/>
    <property type="match status" value="1"/>
</dbReference>
<dbReference type="Pfam" id="PF05708">
    <property type="entry name" value="Peptidase_C92"/>
    <property type="match status" value="1"/>
</dbReference>
<dbReference type="Proteomes" id="UP001500426">
    <property type="component" value="Unassembled WGS sequence"/>
</dbReference>
<dbReference type="Gene3D" id="3.90.1720.10">
    <property type="entry name" value="endopeptidase domain like (from Nostoc punctiforme)"/>
    <property type="match status" value="1"/>
</dbReference>
<dbReference type="InterPro" id="IPR038765">
    <property type="entry name" value="Papain-like_cys_pep_sf"/>
</dbReference>
<dbReference type="RefSeq" id="WP_345092455.1">
    <property type="nucleotide sequence ID" value="NZ_BAABCS010000014.1"/>
</dbReference>
<dbReference type="EMBL" id="BAABCS010000014">
    <property type="protein sequence ID" value="GAA4048817.1"/>
    <property type="molecule type" value="Genomic_DNA"/>
</dbReference>
<reference evidence="2" key="1">
    <citation type="journal article" date="2019" name="Int. J. Syst. Evol. Microbiol.">
        <title>The Global Catalogue of Microorganisms (GCM) 10K type strain sequencing project: providing services to taxonomists for standard genome sequencing and annotation.</title>
        <authorList>
            <consortium name="The Broad Institute Genomics Platform"/>
            <consortium name="The Broad Institute Genome Sequencing Center for Infectious Disease"/>
            <person name="Wu L."/>
            <person name="Ma J."/>
        </authorList>
    </citation>
    <scope>NUCLEOTIDE SEQUENCE [LARGE SCALE GENOMIC DNA]</scope>
    <source>
        <strain evidence="2">JCM 17068</strain>
    </source>
</reference>
<protein>
    <submittedName>
        <fullName evidence="1">YiiX family permuted papain-like enzyme</fullName>
    </submittedName>
</protein>
<evidence type="ECO:0000313" key="2">
    <source>
        <dbReference type="Proteomes" id="UP001500426"/>
    </source>
</evidence>
<organism evidence="1 2">
    <name type="scientific">Flavobacterium chungnamense</name>
    <dbReference type="NCBI Taxonomy" id="706182"/>
    <lineage>
        <taxon>Bacteria</taxon>
        <taxon>Pseudomonadati</taxon>
        <taxon>Bacteroidota</taxon>
        <taxon>Flavobacteriia</taxon>
        <taxon>Flavobacteriales</taxon>
        <taxon>Flavobacteriaceae</taxon>
        <taxon>Flavobacterium</taxon>
    </lineage>
</organism>
<sequence length="220" mass="25457">MIEINSMRKSIKITLIIVSLFALFYVVAIKSSNEVEKTFAILNKKTQQAFKDGDVIFQSSQSDQCEAVRIATNSKFSHCGIIFNENGKNYVYEAIQPVKKTLLNDWIKHGIDSKYLVMRLKDSTLLDKSSLEKMKSYGKNLFDKNYDIYFEWSDENIYCSEYVWKIYKNGANIELCNLEDYRVKAILSERYGKNIPLNEDVVAPSQLAKSNKLVTIFDNY</sequence>
<keyword evidence="2" id="KW-1185">Reference proteome</keyword>
<proteinExistence type="predicted"/>
<name>A0ABP7UPW4_9FLAO</name>
<comment type="caution">
    <text evidence="1">The sequence shown here is derived from an EMBL/GenBank/DDBJ whole genome shotgun (WGS) entry which is preliminary data.</text>
</comment>